<dbReference type="InterPro" id="IPR051421">
    <property type="entry name" value="RNA_Proc_DNA_Dmg_Regulator"/>
</dbReference>
<dbReference type="Pfam" id="PF22782">
    <property type="entry name" value="SDE2"/>
    <property type="match status" value="1"/>
</dbReference>
<dbReference type="InterPro" id="IPR053822">
    <property type="entry name" value="SDE2-like_dom"/>
</dbReference>
<dbReference type="OMA" id="ENQDSCR"/>
<dbReference type="GO" id="GO:0045292">
    <property type="term" value="P:mRNA cis splicing, via spliceosome"/>
    <property type="evidence" value="ECO:0007669"/>
    <property type="project" value="EnsemblFungi"/>
</dbReference>
<dbReference type="STRING" id="653667.S9X8B2"/>
<comment type="similarity">
    <text evidence="3">Belongs to the SDE2 family.</text>
</comment>
<comment type="subcellular location">
    <subcellularLocation>
        <location evidence="2">Cytoplasm</location>
    </subcellularLocation>
    <subcellularLocation>
        <location evidence="1">Nucleus</location>
    </subcellularLocation>
</comment>
<gene>
    <name evidence="11" type="ORF">SPOG_03850</name>
</gene>
<dbReference type="RefSeq" id="XP_013021568.1">
    <property type="nucleotide sequence ID" value="XM_013166114.1"/>
</dbReference>
<dbReference type="HOGENOM" id="CLU_1058291_0_0_1"/>
<feature type="compositionally biased region" description="Basic and acidic residues" evidence="9">
    <location>
        <begin position="102"/>
        <end position="117"/>
    </location>
</feature>
<evidence type="ECO:0000256" key="3">
    <source>
        <dbReference type="ARBA" id="ARBA00008726"/>
    </source>
</evidence>
<organism evidence="11 12">
    <name type="scientific">Schizosaccharomyces cryophilus (strain OY26 / ATCC MYA-4695 / CBS 11777 / NBRC 106824 / NRRL Y48691)</name>
    <name type="common">Fission yeast</name>
    <dbReference type="NCBI Taxonomy" id="653667"/>
    <lineage>
        <taxon>Eukaryota</taxon>
        <taxon>Fungi</taxon>
        <taxon>Dikarya</taxon>
        <taxon>Ascomycota</taxon>
        <taxon>Taphrinomycotina</taxon>
        <taxon>Schizosaccharomycetes</taxon>
        <taxon>Schizosaccharomycetales</taxon>
        <taxon>Schizosaccharomycetaceae</taxon>
        <taxon>Schizosaccharomyces</taxon>
    </lineage>
</organism>
<evidence type="ECO:0000256" key="8">
    <source>
        <dbReference type="ARBA" id="ARBA00023306"/>
    </source>
</evidence>
<feature type="domain" description="SDE2-like" evidence="10">
    <location>
        <begin position="83"/>
        <end position="185"/>
    </location>
</feature>
<evidence type="ECO:0000313" key="12">
    <source>
        <dbReference type="Proteomes" id="UP000015464"/>
    </source>
</evidence>
<dbReference type="GO" id="GO:0000380">
    <property type="term" value="P:alternative mRNA splicing, via spliceosome"/>
    <property type="evidence" value="ECO:0007669"/>
    <property type="project" value="EnsemblFungi"/>
</dbReference>
<feature type="region of interest" description="Disordered" evidence="9">
    <location>
        <begin position="184"/>
        <end position="264"/>
    </location>
</feature>
<dbReference type="eggNOG" id="KOG2827">
    <property type="taxonomic scope" value="Eukaryota"/>
</dbReference>
<dbReference type="PANTHER" id="PTHR12786:SF1">
    <property type="entry name" value="SPLICING REGULATOR SDE2"/>
    <property type="match status" value="1"/>
</dbReference>
<evidence type="ECO:0000256" key="1">
    <source>
        <dbReference type="ARBA" id="ARBA00004123"/>
    </source>
</evidence>
<dbReference type="PANTHER" id="PTHR12786">
    <property type="entry name" value="SPLICING FACTOR SF3A-RELATED"/>
    <property type="match status" value="1"/>
</dbReference>
<accession>S9X8B2</accession>
<dbReference type="AlphaFoldDB" id="S9X8B2"/>
<evidence type="ECO:0000256" key="6">
    <source>
        <dbReference type="ARBA" id="ARBA00023187"/>
    </source>
</evidence>
<sequence>MERKTVFFNGFPSKETVQVQMNASATLKQALGQAFGKQADRLLNSLYLTYEGRIVCPSTSICGLEKNALNKDVNLWLCGRVLGGKGGFGSQLRAAGGRMSKKRNEEENQDSCRDLDGNRLGTVRQAKELSEFLAKKPAETRAKKEEKKQKLKKLLSTEQNVSRFDDHEFLEDIEKSVSETRNAFQSSLAHRRGSSSAASFSSSEQSSSNENESSSSNKGKESIKEGVQSHDPWLQRMEATVSDGDDDDEDEQAKVLDGWDDGFA</sequence>
<evidence type="ECO:0000313" key="11">
    <source>
        <dbReference type="EMBL" id="EPY53322.1"/>
    </source>
</evidence>
<dbReference type="GeneID" id="25038167"/>
<keyword evidence="4" id="KW-0963">Cytoplasm</keyword>
<feature type="region of interest" description="Disordered" evidence="9">
    <location>
        <begin position="95"/>
        <end position="117"/>
    </location>
</feature>
<keyword evidence="5" id="KW-0507">mRNA processing</keyword>
<protein>
    <submittedName>
        <fullName evidence="11">Ubiquitin family</fullName>
    </submittedName>
</protein>
<feature type="compositionally biased region" description="Low complexity" evidence="9">
    <location>
        <begin position="194"/>
        <end position="217"/>
    </location>
</feature>
<dbReference type="Proteomes" id="UP000015464">
    <property type="component" value="Unassembled WGS sequence"/>
</dbReference>
<dbReference type="GO" id="GO:0005737">
    <property type="term" value="C:cytoplasm"/>
    <property type="evidence" value="ECO:0007669"/>
    <property type="project" value="UniProtKB-SubCell"/>
</dbReference>
<proteinExistence type="inferred from homology"/>
<keyword evidence="6" id="KW-0508">mRNA splicing</keyword>
<evidence type="ECO:0000256" key="7">
    <source>
        <dbReference type="ARBA" id="ARBA00023242"/>
    </source>
</evidence>
<keyword evidence="8" id="KW-0131">Cell cycle</keyword>
<name>S9X8B2_SCHCR</name>
<evidence type="ECO:0000256" key="5">
    <source>
        <dbReference type="ARBA" id="ARBA00022664"/>
    </source>
</evidence>
<feature type="compositionally biased region" description="Basic and acidic residues" evidence="9">
    <location>
        <begin position="218"/>
        <end position="228"/>
    </location>
</feature>
<evidence type="ECO:0000259" key="10">
    <source>
        <dbReference type="Pfam" id="PF22782"/>
    </source>
</evidence>
<dbReference type="OrthoDB" id="547031at2759"/>
<keyword evidence="12" id="KW-1185">Reference proteome</keyword>
<dbReference type="GO" id="GO:0071014">
    <property type="term" value="C:post-mRNA release spliceosomal complex"/>
    <property type="evidence" value="ECO:0007669"/>
    <property type="project" value="EnsemblFungi"/>
</dbReference>
<evidence type="ECO:0000256" key="2">
    <source>
        <dbReference type="ARBA" id="ARBA00004496"/>
    </source>
</evidence>
<evidence type="ECO:0000256" key="9">
    <source>
        <dbReference type="SAM" id="MobiDB-lite"/>
    </source>
</evidence>
<keyword evidence="7" id="KW-0539">Nucleus</keyword>
<dbReference type="EMBL" id="KE546988">
    <property type="protein sequence ID" value="EPY53322.1"/>
    <property type="molecule type" value="Genomic_DNA"/>
</dbReference>
<reference evidence="11 12" key="1">
    <citation type="journal article" date="2011" name="Science">
        <title>Comparative functional genomics of the fission yeasts.</title>
        <authorList>
            <person name="Rhind N."/>
            <person name="Chen Z."/>
            <person name="Yassour M."/>
            <person name="Thompson D.A."/>
            <person name="Haas B.J."/>
            <person name="Habib N."/>
            <person name="Wapinski I."/>
            <person name="Roy S."/>
            <person name="Lin M.F."/>
            <person name="Heiman D.I."/>
            <person name="Young S.K."/>
            <person name="Furuya K."/>
            <person name="Guo Y."/>
            <person name="Pidoux A."/>
            <person name="Chen H.M."/>
            <person name="Robbertse B."/>
            <person name="Goldberg J.M."/>
            <person name="Aoki K."/>
            <person name="Bayne E.H."/>
            <person name="Berlin A.M."/>
            <person name="Desjardins C.A."/>
            <person name="Dobbs E."/>
            <person name="Dukaj L."/>
            <person name="Fan L."/>
            <person name="FitzGerald M.G."/>
            <person name="French C."/>
            <person name="Gujja S."/>
            <person name="Hansen K."/>
            <person name="Keifenheim D."/>
            <person name="Levin J.Z."/>
            <person name="Mosher R.A."/>
            <person name="Mueller C.A."/>
            <person name="Pfiffner J."/>
            <person name="Priest M."/>
            <person name="Russ C."/>
            <person name="Smialowska A."/>
            <person name="Swoboda P."/>
            <person name="Sykes S.M."/>
            <person name="Vaughn M."/>
            <person name="Vengrova S."/>
            <person name="Yoder R."/>
            <person name="Zeng Q."/>
            <person name="Allshire R."/>
            <person name="Baulcombe D."/>
            <person name="Birren B.W."/>
            <person name="Brown W."/>
            <person name="Ekwall K."/>
            <person name="Kellis M."/>
            <person name="Leatherwood J."/>
            <person name="Levin H."/>
            <person name="Margalit H."/>
            <person name="Martienssen R."/>
            <person name="Nieduszynski C.A."/>
            <person name="Spatafora J.W."/>
            <person name="Friedman N."/>
            <person name="Dalgaard J.Z."/>
            <person name="Baumann P."/>
            <person name="Niki H."/>
            <person name="Regev A."/>
            <person name="Nusbaum C."/>
        </authorList>
    </citation>
    <scope>NUCLEOTIDE SEQUENCE [LARGE SCALE GENOMIC DNA]</scope>
    <source>
        <strain evidence="12">OY26 / ATCC MYA-4695 / CBS 11777 / NBRC 106824 / NRRL Y48691</strain>
    </source>
</reference>
<evidence type="ECO:0000256" key="4">
    <source>
        <dbReference type="ARBA" id="ARBA00022490"/>
    </source>
</evidence>